<evidence type="ECO:0000313" key="5">
    <source>
        <dbReference type="Proteomes" id="UP000076632"/>
    </source>
</evidence>
<dbReference type="SUPFAM" id="SSF48452">
    <property type="entry name" value="TPR-like"/>
    <property type="match status" value="1"/>
</dbReference>
<dbReference type="InParanoid" id="A0A164ZI21"/>
<dbReference type="Proteomes" id="UP000076632">
    <property type="component" value="Unassembled WGS sequence"/>
</dbReference>
<evidence type="ECO:0000256" key="1">
    <source>
        <dbReference type="ARBA" id="ARBA00002550"/>
    </source>
</evidence>
<sequence>MSHHETEKASRYIHQLDVARCDGQWHNIPELARKVAKHAPHRKCLVLTANSESQIASFSRKTSATSPPPSDLSQLAQPLLAAIEDANEHPEDVFQARTCLAWLYWVLKQPESAMAQLPADFEESWNRITSGGQIIRGWTTVCAIKGIYIRGASLRKASRDRDALHAFQAGLPLLTKTSTYRTSESAQLRFWSEQLLASYCTLSGQYAAEPVAERGALSTALSGFRAWAKLWEGRPGQALAIIEEPNSGVDIPRRQVWRSYFETLSKILQEDLPYIPPQEGSVLKNTEQETLKFHLSSEIKRVETIYETLLLKQVSFPRADQINQEVEQWVETVMKNWSMLSRRDSDEVLIEGAKEGLARKVLDILYRAATKTFHSTPILRHLFTVHTFLAEYELAFKAFDTYYEIFTKGKARDEKSGVEDPGLDDDDTALRMAAQGVKVLCAYGDRWAAGKAKEVGIMIEKWLQKHQPGSLAETLMQPDGVPSESEAEDQRPLVGRPISQDALAISYLAIGISQAQWAKYTYDVASRAEYQTNAVTNLRRALAGELEEMERLDASYTLGLLLAETRDVSGAVEVVKSALSLSHGVSASSRLAASMASRDTIEVIRPSDFAFQRRSIPLWHLLALLQSARHDFNGALKTSEAAFEQFGNLKVLFGEHDSNAPFRSEHLNSSVAISSIKSQASKGIVDDMEDYEREGIIQVKITQLALLEILEGAEVAVNSCDELLGLYRRLYSEPPVEKKEESLEPPKSSSGTIKSSVGTIFGRPKSSRKSVRYGEASSAVSSADAPPVPAAPSLSDAPTIQVTTDDGRQSEKDRQHHHHHLFHNGTHHAGKQTKKDEGLRRKSLGSLRKKKDHGTRPAVDDSANQNALSLGVPGDGQGSEQGSFADRRWSTYTSPSQVGLAVSPDVPGSAEDLNLSPQPLPSPIVHNMPPKKEPEPAGHGKQPPMQDLRLPTSLPTHATNYRLRPPTVQEKRRRRSVLVEIWLLIGALYRRANMHEDAQGASDEASKLVRELETEVLQEDTSNRALSVRNWAGRKSVDELWADVYAEQAYLALAQGSHHLAIMYFEKALFLFIDHPSATVGLSNILLDIYTQKVPLKALLSSAAGLAPAQAPESVTAPPPDSIFALRDSILPALEASEEDNSSSSNDHYPERKISPEDLDRLAARDRAYGLLSSLTKLGSGWDYSEAWFALATAHELSGQIEKAKSVLWWCVELEDSRAVRKWDCVNPRGYVL</sequence>
<feature type="compositionally biased region" description="Basic residues" evidence="3">
    <location>
        <begin position="841"/>
        <end position="853"/>
    </location>
</feature>
<accession>A0A164ZI21</accession>
<feature type="compositionally biased region" description="Basic residues" evidence="3">
    <location>
        <begin position="815"/>
        <end position="832"/>
    </location>
</feature>
<dbReference type="OrthoDB" id="29013at2759"/>
<dbReference type="InterPro" id="IPR011990">
    <property type="entry name" value="TPR-like_helical_dom_sf"/>
</dbReference>
<dbReference type="SMART" id="SM00028">
    <property type="entry name" value="TPR"/>
    <property type="match status" value="6"/>
</dbReference>
<comment type="function">
    <text evidence="1">Involved in endocytosis.</text>
</comment>
<organism evidence="4 5">
    <name type="scientific">Xylona heveae (strain CBS 132557 / TC161)</name>
    <dbReference type="NCBI Taxonomy" id="1328760"/>
    <lineage>
        <taxon>Eukaryota</taxon>
        <taxon>Fungi</taxon>
        <taxon>Dikarya</taxon>
        <taxon>Ascomycota</taxon>
        <taxon>Pezizomycotina</taxon>
        <taxon>Xylonomycetes</taxon>
        <taxon>Xylonales</taxon>
        <taxon>Xylonaceae</taxon>
        <taxon>Xylona</taxon>
    </lineage>
</organism>
<name>A0A164ZI21_XYLHT</name>
<evidence type="ECO:0000256" key="3">
    <source>
        <dbReference type="SAM" id="MobiDB-lite"/>
    </source>
</evidence>
<dbReference type="PANTHER" id="PTHR23083:SF464">
    <property type="entry name" value="TETRATRICOPEPTIDE REPEAT DOMAIN 7, ISOFORM A"/>
    <property type="match status" value="1"/>
</dbReference>
<dbReference type="InterPro" id="IPR019734">
    <property type="entry name" value="TPR_rpt"/>
</dbReference>
<dbReference type="OMA" id="KQPPEQD"/>
<feature type="region of interest" description="Disordered" evidence="3">
    <location>
        <begin position="735"/>
        <end position="947"/>
    </location>
</feature>
<gene>
    <name evidence="4" type="ORF">L228DRAFT_234326</name>
</gene>
<dbReference type="GeneID" id="28895798"/>
<keyword evidence="5" id="KW-1185">Reference proteome</keyword>
<feature type="compositionally biased region" description="Low complexity" evidence="3">
    <location>
        <begin position="776"/>
        <end position="798"/>
    </location>
</feature>
<protein>
    <recommendedName>
        <fullName evidence="6">Filamentation protein-like protein</fullName>
    </recommendedName>
</protein>
<evidence type="ECO:0008006" key="6">
    <source>
        <dbReference type="Google" id="ProtNLM"/>
    </source>
</evidence>
<dbReference type="Gene3D" id="1.25.40.10">
    <property type="entry name" value="Tetratricopeptide repeat domain"/>
    <property type="match status" value="1"/>
</dbReference>
<dbReference type="RefSeq" id="XP_018184678.1">
    <property type="nucleotide sequence ID" value="XM_018330661.1"/>
</dbReference>
<evidence type="ECO:0000256" key="2">
    <source>
        <dbReference type="ARBA" id="ARBA00038251"/>
    </source>
</evidence>
<reference evidence="4 5" key="1">
    <citation type="journal article" date="2016" name="Fungal Biol.">
        <title>The genome of Xylona heveae provides a window into fungal endophytism.</title>
        <authorList>
            <person name="Gazis R."/>
            <person name="Kuo A."/>
            <person name="Riley R."/>
            <person name="LaButti K."/>
            <person name="Lipzen A."/>
            <person name="Lin J."/>
            <person name="Amirebrahimi M."/>
            <person name="Hesse C.N."/>
            <person name="Spatafora J.W."/>
            <person name="Henrissat B."/>
            <person name="Hainaut M."/>
            <person name="Grigoriev I.V."/>
            <person name="Hibbett D.S."/>
        </authorList>
    </citation>
    <scope>NUCLEOTIDE SEQUENCE [LARGE SCALE GENOMIC DNA]</scope>
    <source>
        <strain evidence="4 5">TC161</strain>
    </source>
</reference>
<dbReference type="PANTHER" id="PTHR23083">
    <property type="entry name" value="TETRATRICOPEPTIDE REPEAT PROTEIN, TPR"/>
    <property type="match status" value="1"/>
</dbReference>
<evidence type="ECO:0000313" key="4">
    <source>
        <dbReference type="EMBL" id="KZF19123.1"/>
    </source>
</evidence>
<dbReference type="EMBL" id="KV407467">
    <property type="protein sequence ID" value="KZF19123.1"/>
    <property type="molecule type" value="Genomic_DNA"/>
</dbReference>
<proteinExistence type="inferred from homology"/>
<dbReference type="STRING" id="1328760.A0A164ZI21"/>
<feature type="compositionally biased region" description="Basic and acidic residues" evidence="3">
    <location>
        <begin position="735"/>
        <end position="744"/>
    </location>
</feature>
<dbReference type="InterPro" id="IPR051722">
    <property type="entry name" value="Endocytosis_PI4K-reg_protein"/>
</dbReference>
<comment type="similarity">
    <text evidence="2">Belongs to the YPP1 family.</text>
</comment>
<dbReference type="AlphaFoldDB" id="A0A164ZI21"/>
<feature type="compositionally biased region" description="Basic and acidic residues" evidence="3">
    <location>
        <begin position="805"/>
        <end position="814"/>
    </location>
</feature>